<dbReference type="EMBL" id="CP014672">
    <property type="protein sequence ID" value="ANW98518.1"/>
    <property type="molecule type" value="Genomic_DNA"/>
</dbReference>
<gene>
    <name evidence="1" type="ORF">CSTERTH_05435</name>
</gene>
<dbReference type="OrthoDB" id="1683573at2"/>
<name>A0A1B1YCP1_THEST</name>
<accession>A0A1B1YCP1</accession>
<dbReference type="InterPro" id="IPR025619">
    <property type="entry name" value="YlzJ"/>
</dbReference>
<dbReference type="Proteomes" id="UP000092971">
    <property type="component" value="Chromosome"/>
</dbReference>
<evidence type="ECO:0000313" key="2">
    <source>
        <dbReference type="Proteomes" id="UP000092971"/>
    </source>
</evidence>
<reference evidence="1 2" key="1">
    <citation type="submission" date="2016-02" db="EMBL/GenBank/DDBJ databases">
        <title>Comparison of Clostridium stercorarium subspecies using comparative genomics and transcriptomics.</title>
        <authorList>
            <person name="Schellenberg J."/>
            <person name="Thallinger G."/>
            <person name="Levin D.B."/>
            <person name="Zhang X."/>
            <person name="Alvare G."/>
            <person name="Fristensky B."/>
            <person name="Sparling R."/>
        </authorList>
    </citation>
    <scope>NUCLEOTIDE SEQUENCE [LARGE SCALE GENOMIC DNA]</scope>
    <source>
        <strain evidence="1 2">DSM 2910</strain>
    </source>
</reference>
<dbReference type="Pfam" id="PF14035">
    <property type="entry name" value="YlzJ"/>
    <property type="match status" value="1"/>
</dbReference>
<dbReference type="RefSeq" id="WP_015358832.1">
    <property type="nucleotide sequence ID" value="NZ_CP014672.1"/>
</dbReference>
<protein>
    <recommendedName>
        <fullName evidence="3">YlzJ-like protein</fullName>
    </recommendedName>
</protein>
<proteinExistence type="predicted"/>
<evidence type="ECO:0000313" key="1">
    <source>
        <dbReference type="EMBL" id="ANW98518.1"/>
    </source>
</evidence>
<sequence>MIYSIVPFEQLYYSENKQERMEVVINGEKVILLRNDNNTYTVERLISTNPKVYLNPEFTPGNRIIAITSEKEGPEVKWEIITDGLRLT</sequence>
<organism evidence="1 2">
    <name type="scientific">Thermoclostridium stercorarium subsp. thermolacticum DSM 2910</name>
    <dbReference type="NCBI Taxonomy" id="1121336"/>
    <lineage>
        <taxon>Bacteria</taxon>
        <taxon>Bacillati</taxon>
        <taxon>Bacillota</taxon>
        <taxon>Clostridia</taxon>
        <taxon>Eubacteriales</taxon>
        <taxon>Oscillospiraceae</taxon>
        <taxon>Thermoclostridium</taxon>
    </lineage>
</organism>
<dbReference type="AlphaFoldDB" id="A0A1B1YCP1"/>
<evidence type="ECO:0008006" key="3">
    <source>
        <dbReference type="Google" id="ProtNLM"/>
    </source>
</evidence>